<dbReference type="PROSITE" id="PS51199">
    <property type="entry name" value="SF4_HELICASE"/>
    <property type="match status" value="1"/>
</dbReference>
<evidence type="ECO:0000259" key="1">
    <source>
        <dbReference type="PROSITE" id="PS51199"/>
    </source>
</evidence>
<dbReference type="GO" id="GO:0005524">
    <property type="term" value="F:ATP binding"/>
    <property type="evidence" value="ECO:0007669"/>
    <property type="project" value="InterPro"/>
</dbReference>
<name>A0A1I3LIK1_9SPIR</name>
<dbReference type="Gene3D" id="3.40.50.300">
    <property type="entry name" value="P-loop containing nucleotide triphosphate hydrolases"/>
    <property type="match status" value="1"/>
</dbReference>
<keyword evidence="3" id="KW-1185">Reference proteome</keyword>
<keyword evidence="2" id="KW-0067">ATP-binding</keyword>
<dbReference type="GO" id="GO:0005829">
    <property type="term" value="C:cytosol"/>
    <property type="evidence" value="ECO:0007669"/>
    <property type="project" value="TreeGrafter"/>
</dbReference>
<dbReference type="GO" id="GO:0006260">
    <property type="term" value="P:DNA replication"/>
    <property type="evidence" value="ECO:0007669"/>
    <property type="project" value="InterPro"/>
</dbReference>
<reference evidence="3" key="1">
    <citation type="submission" date="2016-10" db="EMBL/GenBank/DDBJ databases">
        <authorList>
            <person name="Varghese N."/>
            <person name="Submissions S."/>
        </authorList>
    </citation>
    <scope>NUCLEOTIDE SEQUENCE [LARGE SCALE GENOMIC DNA]</scope>
    <source>
        <strain evidence="3">XBD1002</strain>
    </source>
</reference>
<dbReference type="SUPFAM" id="SSF52540">
    <property type="entry name" value="P-loop containing nucleoside triphosphate hydrolases"/>
    <property type="match status" value="1"/>
</dbReference>
<dbReference type="PANTHER" id="PTHR30153">
    <property type="entry name" value="REPLICATIVE DNA HELICASE DNAB"/>
    <property type="match status" value="1"/>
</dbReference>
<keyword evidence="2" id="KW-0547">Nucleotide-binding</keyword>
<protein>
    <submittedName>
        <fullName evidence="2">DnaB-like helicase C terminal domain-containing protein</fullName>
    </submittedName>
</protein>
<dbReference type="RefSeq" id="WP_074932146.1">
    <property type="nucleotide sequence ID" value="NZ_FORI01000007.1"/>
</dbReference>
<dbReference type="InterPro" id="IPR027417">
    <property type="entry name" value="P-loop_NTPase"/>
</dbReference>
<dbReference type="Pfam" id="PF03796">
    <property type="entry name" value="DnaB_C"/>
    <property type="match status" value="1"/>
</dbReference>
<sequence>MQNQTDVITGKDLGFKLIEYIEERYKDSNSISGIRSGFPTIDAMTHGFQKGNLITVCSNLRYYKKCFVMQLLHSIVVKEKSSFGFFSYTMNDQEFGLSMISRETLVPVSKIVAGMLSKQDLNEIQVALGLIFESQIVVPKINSSSFEELCKTIRETVEQYDLMIIYIDSLNTIPIEDDSRSYKNRFVNILKKLKMLAVELDIIIITEYYCYEVDKALVVDDIKKTELLLQRTDFLYSYSDVVLQLQNISVNKDDFDEYELEIHCNTYGLAKVKTLLFDPDKDEFFEEENN</sequence>
<gene>
    <name evidence="2" type="ORF">SAMN04487775_1074</name>
</gene>
<dbReference type="GO" id="GO:0003678">
    <property type="term" value="F:DNA helicase activity"/>
    <property type="evidence" value="ECO:0007669"/>
    <property type="project" value="InterPro"/>
</dbReference>
<proteinExistence type="predicted"/>
<organism evidence="2 3">
    <name type="scientific">Treponema bryantii</name>
    <dbReference type="NCBI Taxonomy" id="163"/>
    <lineage>
        <taxon>Bacteria</taxon>
        <taxon>Pseudomonadati</taxon>
        <taxon>Spirochaetota</taxon>
        <taxon>Spirochaetia</taxon>
        <taxon>Spirochaetales</taxon>
        <taxon>Treponemataceae</taxon>
        <taxon>Treponema</taxon>
    </lineage>
</organism>
<keyword evidence="2" id="KW-0378">Hydrolase</keyword>
<dbReference type="AlphaFoldDB" id="A0A1I3LIK1"/>
<evidence type="ECO:0000313" key="3">
    <source>
        <dbReference type="Proteomes" id="UP000182737"/>
    </source>
</evidence>
<dbReference type="PANTHER" id="PTHR30153:SF2">
    <property type="entry name" value="REPLICATIVE DNA HELICASE"/>
    <property type="match status" value="1"/>
</dbReference>
<evidence type="ECO:0000313" key="2">
    <source>
        <dbReference type="EMBL" id="SFI84589.1"/>
    </source>
</evidence>
<accession>A0A1I3LIK1</accession>
<dbReference type="EMBL" id="FORI01000007">
    <property type="protein sequence ID" value="SFI84589.1"/>
    <property type="molecule type" value="Genomic_DNA"/>
</dbReference>
<keyword evidence="2" id="KW-0347">Helicase</keyword>
<dbReference type="InterPro" id="IPR007694">
    <property type="entry name" value="DNA_helicase_DnaB-like_C"/>
</dbReference>
<feature type="domain" description="SF4 helicase" evidence="1">
    <location>
        <begin position="27"/>
        <end position="238"/>
    </location>
</feature>
<dbReference type="Proteomes" id="UP000182737">
    <property type="component" value="Unassembled WGS sequence"/>
</dbReference>